<accession>A0A6A4T7A9</accession>
<evidence type="ECO:0000313" key="1">
    <source>
        <dbReference type="EMBL" id="KAF0043426.1"/>
    </source>
</evidence>
<dbReference type="Proteomes" id="UP000438429">
    <property type="component" value="Unassembled WGS sequence"/>
</dbReference>
<gene>
    <name evidence="1" type="ORF">F2P81_004763</name>
</gene>
<sequence length="180" mass="20401">MLPSVVVVCRDTRWKVFTRGGTRSPRDNSHFQDEKLLREPSLSEALPAINGSRSLGSQSARRILDHVGHDECTLQEHTEIAAHILKHGSCYIVACLAQAKSCQAVRLQCISFISHRLDWVPSVLTRRGADDIAGHPRFQRNPLRYAAFQSVLSLDRSPHYHQYVIQYIILTFWEAALTVN</sequence>
<evidence type="ECO:0000313" key="2">
    <source>
        <dbReference type="Proteomes" id="UP000438429"/>
    </source>
</evidence>
<dbReference type="AlphaFoldDB" id="A0A6A4T7A9"/>
<comment type="caution">
    <text evidence="1">The sequence shown here is derived from an EMBL/GenBank/DDBJ whole genome shotgun (WGS) entry which is preliminary data.</text>
</comment>
<reference evidence="1 2" key="1">
    <citation type="submission" date="2019-06" db="EMBL/GenBank/DDBJ databases">
        <title>Draft genomes of female and male turbot (Scophthalmus maximus).</title>
        <authorList>
            <person name="Xu H."/>
            <person name="Xu X.-W."/>
            <person name="Shao C."/>
            <person name="Chen S."/>
        </authorList>
    </citation>
    <scope>NUCLEOTIDE SEQUENCE [LARGE SCALE GENOMIC DNA]</scope>
    <source>
        <strain evidence="1">Ysfricsl-2016a</strain>
        <tissue evidence="1">Blood</tissue>
    </source>
</reference>
<proteinExistence type="predicted"/>
<protein>
    <submittedName>
        <fullName evidence="1">Uncharacterized protein</fullName>
    </submittedName>
</protein>
<organism evidence="1 2">
    <name type="scientific">Scophthalmus maximus</name>
    <name type="common">Turbot</name>
    <name type="synonym">Psetta maxima</name>
    <dbReference type="NCBI Taxonomy" id="52904"/>
    <lineage>
        <taxon>Eukaryota</taxon>
        <taxon>Metazoa</taxon>
        <taxon>Chordata</taxon>
        <taxon>Craniata</taxon>
        <taxon>Vertebrata</taxon>
        <taxon>Euteleostomi</taxon>
        <taxon>Actinopterygii</taxon>
        <taxon>Neopterygii</taxon>
        <taxon>Teleostei</taxon>
        <taxon>Neoteleostei</taxon>
        <taxon>Acanthomorphata</taxon>
        <taxon>Carangaria</taxon>
        <taxon>Pleuronectiformes</taxon>
        <taxon>Pleuronectoidei</taxon>
        <taxon>Scophthalmidae</taxon>
        <taxon>Scophthalmus</taxon>
    </lineage>
</organism>
<dbReference type="EMBL" id="VEVO01000004">
    <property type="protein sequence ID" value="KAF0043426.1"/>
    <property type="molecule type" value="Genomic_DNA"/>
</dbReference>
<name>A0A6A4T7A9_SCOMX</name>